<gene>
    <name evidence="1" type="ORF">B0A75_18480</name>
</gene>
<evidence type="ECO:0000313" key="2">
    <source>
        <dbReference type="Proteomes" id="UP000198336"/>
    </source>
</evidence>
<sequence>MEERWTFDFSDRLNEFVFIRISFNEKNVHQQLENCLCTTDEIMDLQDGFFSNKDPIPRATAQQQKLLF</sequence>
<accession>A0A226HQE9</accession>
<protein>
    <submittedName>
        <fullName evidence="1">Uncharacterized protein</fullName>
    </submittedName>
</protein>
<dbReference type="Proteomes" id="UP000198336">
    <property type="component" value="Unassembled WGS sequence"/>
</dbReference>
<keyword evidence="2" id="KW-1185">Reference proteome</keyword>
<name>A0A226HQE9_9FLAO</name>
<evidence type="ECO:0000313" key="1">
    <source>
        <dbReference type="EMBL" id="OXA95856.1"/>
    </source>
</evidence>
<dbReference type="AlphaFoldDB" id="A0A226HQE9"/>
<proteinExistence type="predicted"/>
<organism evidence="1 2">
    <name type="scientific">Flavobacterium oncorhynchi</name>
    <dbReference type="NCBI Taxonomy" id="728056"/>
    <lineage>
        <taxon>Bacteria</taxon>
        <taxon>Pseudomonadati</taxon>
        <taxon>Bacteroidota</taxon>
        <taxon>Flavobacteriia</taxon>
        <taxon>Flavobacteriales</taxon>
        <taxon>Flavobacteriaceae</taxon>
        <taxon>Flavobacterium</taxon>
    </lineage>
</organism>
<dbReference type="EMBL" id="MUHA01000029">
    <property type="protein sequence ID" value="OXA95856.1"/>
    <property type="molecule type" value="Genomic_DNA"/>
</dbReference>
<reference evidence="1 2" key="1">
    <citation type="submission" date="2016-11" db="EMBL/GenBank/DDBJ databases">
        <title>Whole genomes of Flavobacteriaceae.</title>
        <authorList>
            <person name="Stine C."/>
            <person name="Li C."/>
            <person name="Tadesse D."/>
        </authorList>
    </citation>
    <scope>NUCLEOTIDE SEQUENCE [LARGE SCALE GENOMIC DNA]</scope>
    <source>
        <strain evidence="1 2">CCUG 59446</strain>
    </source>
</reference>
<comment type="caution">
    <text evidence="1">The sequence shown here is derived from an EMBL/GenBank/DDBJ whole genome shotgun (WGS) entry which is preliminary data.</text>
</comment>
<dbReference type="RefSeq" id="WP_089055754.1">
    <property type="nucleotide sequence ID" value="NZ_MUHA01000029.1"/>
</dbReference>